<gene>
    <name evidence="2" type="ORF">NDU88_009818</name>
</gene>
<evidence type="ECO:0000313" key="2">
    <source>
        <dbReference type="EMBL" id="KAJ1143510.1"/>
    </source>
</evidence>
<feature type="compositionally biased region" description="Polar residues" evidence="1">
    <location>
        <begin position="19"/>
        <end position="40"/>
    </location>
</feature>
<accession>A0AAV7QYL1</accession>
<comment type="caution">
    <text evidence="2">The sequence shown here is derived from an EMBL/GenBank/DDBJ whole genome shotgun (WGS) entry which is preliminary data.</text>
</comment>
<protein>
    <submittedName>
        <fullName evidence="2">Uncharacterized protein</fullName>
    </submittedName>
</protein>
<name>A0AAV7QYL1_PLEWA</name>
<sequence>MRPRGRKQNRAEVGGVTRINKNMTDFSQQGKKDGANQSKMPISWTWRLEVKTDAESYVAEERDANTMTGRQEKAEQNTKADPKKPEGELQRTPTE</sequence>
<feature type="region of interest" description="Disordered" evidence="1">
    <location>
        <begin position="1"/>
        <end position="40"/>
    </location>
</feature>
<dbReference type="AlphaFoldDB" id="A0AAV7QYL1"/>
<keyword evidence="3" id="KW-1185">Reference proteome</keyword>
<organism evidence="2 3">
    <name type="scientific">Pleurodeles waltl</name>
    <name type="common">Iberian ribbed newt</name>
    <dbReference type="NCBI Taxonomy" id="8319"/>
    <lineage>
        <taxon>Eukaryota</taxon>
        <taxon>Metazoa</taxon>
        <taxon>Chordata</taxon>
        <taxon>Craniata</taxon>
        <taxon>Vertebrata</taxon>
        <taxon>Euteleostomi</taxon>
        <taxon>Amphibia</taxon>
        <taxon>Batrachia</taxon>
        <taxon>Caudata</taxon>
        <taxon>Salamandroidea</taxon>
        <taxon>Salamandridae</taxon>
        <taxon>Pleurodelinae</taxon>
        <taxon>Pleurodeles</taxon>
    </lineage>
</organism>
<proteinExistence type="predicted"/>
<evidence type="ECO:0000313" key="3">
    <source>
        <dbReference type="Proteomes" id="UP001066276"/>
    </source>
</evidence>
<dbReference type="EMBL" id="JANPWB010000010">
    <property type="protein sequence ID" value="KAJ1143510.1"/>
    <property type="molecule type" value="Genomic_DNA"/>
</dbReference>
<feature type="region of interest" description="Disordered" evidence="1">
    <location>
        <begin position="60"/>
        <end position="95"/>
    </location>
</feature>
<reference evidence="2" key="1">
    <citation type="journal article" date="2022" name="bioRxiv">
        <title>Sequencing and chromosome-scale assembly of the giantPleurodeles waltlgenome.</title>
        <authorList>
            <person name="Brown T."/>
            <person name="Elewa A."/>
            <person name="Iarovenko S."/>
            <person name="Subramanian E."/>
            <person name="Araus A.J."/>
            <person name="Petzold A."/>
            <person name="Susuki M."/>
            <person name="Suzuki K.-i.T."/>
            <person name="Hayashi T."/>
            <person name="Toyoda A."/>
            <person name="Oliveira C."/>
            <person name="Osipova E."/>
            <person name="Leigh N.D."/>
            <person name="Simon A."/>
            <person name="Yun M.H."/>
        </authorList>
    </citation>
    <scope>NUCLEOTIDE SEQUENCE</scope>
    <source>
        <strain evidence="2">20211129_DDA</strain>
        <tissue evidence="2">Liver</tissue>
    </source>
</reference>
<dbReference type="Proteomes" id="UP001066276">
    <property type="component" value="Chromosome 6"/>
</dbReference>
<evidence type="ECO:0000256" key="1">
    <source>
        <dbReference type="SAM" id="MobiDB-lite"/>
    </source>
</evidence>